<sequence length="100" mass="10088">MPPAKAKSIFQSRTFWGAMVALLPAIAIVAPPLGKAADEGRGLSGTEIANIVVGITGVLGGGTAIAGRVAAATPVYTPEWAPGPNASDFDEGEEEPKQTS</sequence>
<proteinExistence type="predicted"/>
<comment type="caution">
    <text evidence="2">The sequence shown here is derived from an EMBL/GenBank/DDBJ whole genome shotgun (WGS) entry which is preliminary data.</text>
</comment>
<dbReference type="RefSeq" id="WP_190440729.1">
    <property type="nucleotide sequence ID" value="NZ_JAMPKM010000015.1"/>
</dbReference>
<feature type="region of interest" description="Disordered" evidence="1">
    <location>
        <begin position="77"/>
        <end position="100"/>
    </location>
</feature>
<gene>
    <name evidence="2" type="ORF">NC998_21260</name>
</gene>
<evidence type="ECO:0008006" key="4">
    <source>
        <dbReference type="Google" id="ProtNLM"/>
    </source>
</evidence>
<accession>A0ABV0JCW6</accession>
<dbReference type="Proteomes" id="UP001464891">
    <property type="component" value="Unassembled WGS sequence"/>
</dbReference>
<organism evidence="2 3">
    <name type="scientific">Trichocoleus desertorum GB2-A4</name>
    <dbReference type="NCBI Taxonomy" id="2933944"/>
    <lineage>
        <taxon>Bacteria</taxon>
        <taxon>Bacillati</taxon>
        <taxon>Cyanobacteriota</taxon>
        <taxon>Cyanophyceae</taxon>
        <taxon>Leptolyngbyales</taxon>
        <taxon>Trichocoleusaceae</taxon>
        <taxon>Trichocoleus</taxon>
    </lineage>
</organism>
<evidence type="ECO:0000313" key="2">
    <source>
        <dbReference type="EMBL" id="MEP0819632.1"/>
    </source>
</evidence>
<evidence type="ECO:0000256" key="1">
    <source>
        <dbReference type="SAM" id="MobiDB-lite"/>
    </source>
</evidence>
<protein>
    <recommendedName>
        <fullName evidence="4">Holin</fullName>
    </recommendedName>
</protein>
<keyword evidence="3" id="KW-1185">Reference proteome</keyword>
<dbReference type="EMBL" id="JAMPKM010000015">
    <property type="protein sequence ID" value="MEP0819632.1"/>
    <property type="molecule type" value="Genomic_DNA"/>
</dbReference>
<reference evidence="2 3" key="1">
    <citation type="submission" date="2022-04" db="EMBL/GenBank/DDBJ databases">
        <title>Positive selection, recombination, and allopatry shape intraspecific diversity of widespread and dominant cyanobacteria.</title>
        <authorList>
            <person name="Wei J."/>
            <person name="Shu W."/>
            <person name="Hu C."/>
        </authorList>
    </citation>
    <scope>NUCLEOTIDE SEQUENCE [LARGE SCALE GENOMIC DNA]</scope>
    <source>
        <strain evidence="2 3">GB2-A4</strain>
    </source>
</reference>
<name>A0ABV0JCW6_9CYAN</name>
<evidence type="ECO:0000313" key="3">
    <source>
        <dbReference type="Proteomes" id="UP001464891"/>
    </source>
</evidence>